<evidence type="ECO:0000259" key="8">
    <source>
        <dbReference type="Pfam" id="PF18052"/>
    </source>
</evidence>
<dbReference type="InterPro" id="IPR032675">
    <property type="entry name" value="LRR_dom_sf"/>
</dbReference>
<dbReference type="InterPro" id="IPR042197">
    <property type="entry name" value="Apaf_helical"/>
</dbReference>
<evidence type="ECO:0000256" key="6">
    <source>
        <dbReference type="ARBA" id="ARBA00022840"/>
    </source>
</evidence>
<evidence type="ECO:0000256" key="3">
    <source>
        <dbReference type="ARBA" id="ARBA00022737"/>
    </source>
</evidence>
<sequence length="986" mass="111462">MADTVIGVTIKLVLEKVISLATNRVGLMLGFKKDLEALRKSAALIQAVLDDAETKQDDSQIVRIWVEEVEKLAFDATHVLEELNYEILGRKVRSMNNPNRWKVRLMLSAFTHDHSLCWKIGSKIREINDKLAGFSKEANEIGLIRIAAASILIPAANSSVAGFSMNRESNSLVPQFVVGRAKEESEILSILLGCSDRKVVSVLPIVGMAGLGKTTLVKSVYNHQQINSHFSKKIWICVSENFEVTELFKLILESLWEEEVALSSQDVIVQHIRKEFRGKRFLLVLDDVWNENPELWDSFLVSLEGLSSTNGSCCLLTTRLLTTARIVSDHEPYSLGKLTDDACWSIITRKATNGGTMPAESNVLRDQILNRCQGLPLAANAIGGLLNLQRKEDWFPIIEKKILRFTKGHEGGDGVMQILKLSFDHLPFIAIKKCFAYLSIFPKDEEMKGDELIQLWMAEGFLYQPNVEQGGLLTMEEVGEKYLRILVQSSLLEESFGYEGHRYILHDLVHDLAEIVSKTERSETSNGVIMINHNQGRYLALVSSKEEKENVLNNPQFVRTLLTNGSISPKMLAKFTYLHVLKFCSEEIENYFPSISKLKHLCYLDLSDCSIKVLPESLCKLYNLQTLRLPDCYLTLPRKLNNLINLRHLYYFNVDEEFQMPEELGRLTCLQTLEFFNIGKGNGFGIEELGYMNELKGCLVIRNLDLVKGEQGAKLANLSEKRNLRRLDLHWGIINHHGTGDENVLEGLTPHPNLQELIIFRFMGSLFPEWLGKLPMLVRLELLDCENCTHLSGLEHLPCLETLTLTRMKNLTEWNNGEASNDDVVQYPQLKNLHINDCCRLITTPTHFPSLHSLCIHENVQSLVVKNILTSEARNTLEHFSIDVLDGISSLSDVVGVPHQNQLYTNHLTSLKSLEIRSCTGLSIIPSYTLQGCKSLENVLVYNCPHLVSCSLDLHQLPSLSTLEFIHCRKLFIQNDVPEDLVTSNT</sequence>
<dbReference type="InterPro" id="IPR036388">
    <property type="entry name" value="WH-like_DNA-bd_sf"/>
</dbReference>
<feature type="domain" description="Disease resistance protein winged helix" evidence="9">
    <location>
        <begin position="440"/>
        <end position="513"/>
    </location>
</feature>
<keyword evidence="3" id="KW-0677">Repeat</keyword>
<evidence type="ECO:0000313" key="12">
    <source>
        <dbReference type="Proteomes" id="UP001161247"/>
    </source>
</evidence>
<keyword evidence="4" id="KW-0547">Nucleotide-binding</keyword>
<proteinExistence type="inferred from homology"/>
<dbReference type="Pfam" id="PF23559">
    <property type="entry name" value="WHD_DRP"/>
    <property type="match status" value="1"/>
</dbReference>
<dbReference type="InterPro" id="IPR056789">
    <property type="entry name" value="LRR_R13L1-DRL21"/>
</dbReference>
<dbReference type="PRINTS" id="PR00364">
    <property type="entry name" value="DISEASERSIST"/>
</dbReference>
<dbReference type="GO" id="GO:0006952">
    <property type="term" value="P:defense response"/>
    <property type="evidence" value="ECO:0007669"/>
    <property type="project" value="UniProtKB-KW"/>
</dbReference>
<keyword evidence="12" id="KW-1185">Reference proteome</keyword>
<dbReference type="SUPFAM" id="SSF52058">
    <property type="entry name" value="L domain-like"/>
    <property type="match status" value="1"/>
</dbReference>
<organism evidence="11 12">
    <name type="scientific">Oldenlandia corymbosa var. corymbosa</name>
    <dbReference type="NCBI Taxonomy" id="529605"/>
    <lineage>
        <taxon>Eukaryota</taxon>
        <taxon>Viridiplantae</taxon>
        <taxon>Streptophyta</taxon>
        <taxon>Embryophyta</taxon>
        <taxon>Tracheophyta</taxon>
        <taxon>Spermatophyta</taxon>
        <taxon>Magnoliopsida</taxon>
        <taxon>eudicotyledons</taxon>
        <taxon>Gunneridae</taxon>
        <taxon>Pentapetalae</taxon>
        <taxon>asterids</taxon>
        <taxon>lamiids</taxon>
        <taxon>Gentianales</taxon>
        <taxon>Rubiaceae</taxon>
        <taxon>Rubioideae</taxon>
        <taxon>Spermacoceae</taxon>
        <taxon>Hedyotis-Oldenlandia complex</taxon>
        <taxon>Oldenlandia</taxon>
    </lineage>
</organism>
<evidence type="ECO:0000259" key="7">
    <source>
        <dbReference type="Pfam" id="PF00931"/>
    </source>
</evidence>
<dbReference type="InterPro" id="IPR041118">
    <property type="entry name" value="Rx_N"/>
</dbReference>
<dbReference type="SUPFAM" id="SSF52540">
    <property type="entry name" value="P-loop containing nucleoside triphosphate hydrolases"/>
    <property type="match status" value="1"/>
</dbReference>
<dbReference type="Pfam" id="PF18052">
    <property type="entry name" value="Rx_N"/>
    <property type="match status" value="1"/>
</dbReference>
<evidence type="ECO:0000256" key="4">
    <source>
        <dbReference type="ARBA" id="ARBA00022741"/>
    </source>
</evidence>
<dbReference type="InterPro" id="IPR038005">
    <property type="entry name" value="RX-like_CC"/>
</dbReference>
<feature type="domain" description="NB-ARC" evidence="7">
    <location>
        <begin position="196"/>
        <end position="352"/>
    </location>
</feature>
<evidence type="ECO:0000256" key="2">
    <source>
        <dbReference type="ARBA" id="ARBA00022614"/>
    </source>
</evidence>
<dbReference type="EMBL" id="OX459125">
    <property type="protein sequence ID" value="CAI9114727.1"/>
    <property type="molecule type" value="Genomic_DNA"/>
</dbReference>
<dbReference type="Pfam" id="PF25019">
    <property type="entry name" value="LRR_R13L1-DRL21"/>
    <property type="match status" value="1"/>
</dbReference>
<dbReference type="InterPro" id="IPR002182">
    <property type="entry name" value="NB-ARC"/>
</dbReference>
<evidence type="ECO:0000313" key="11">
    <source>
        <dbReference type="EMBL" id="CAI9114727.1"/>
    </source>
</evidence>
<accession>A0AAV1E5S8</accession>
<keyword evidence="5" id="KW-0611">Plant defense</keyword>
<evidence type="ECO:0000256" key="1">
    <source>
        <dbReference type="ARBA" id="ARBA00008894"/>
    </source>
</evidence>
<protein>
    <submittedName>
        <fullName evidence="11">OLC1v1015514C1</fullName>
    </submittedName>
</protein>
<dbReference type="Gene3D" id="3.40.50.300">
    <property type="entry name" value="P-loop containing nucleotide triphosphate hydrolases"/>
    <property type="match status" value="1"/>
</dbReference>
<dbReference type="InterPro" id="IPR058922">
    <property type="entry name" value="WHD_DRP"/>
</dbReference>
<feature type="domain" description="R13L1/DRL21-like LRR repeat region" evidence="10">
    <location>
        <begin position="686"/>
        <end position="808"/>
    </location>
</feature>
<gene>
    <name evidence="11" type="ORF">OLC1_LOCUS21389</name>
</gene>
<dbReference type="CDD" id="cd14798">
    <property type="entry name" value="RX-CC_like"/>
    <property type="match status" value="1"/>
</dbReference>
<dbReference type="AlphaFoldDB" id="A0AAV1E5S8"/>
<evidence type="ECO:0000256" key="5">
    <source>
        <dbReference type="ARBA" id="ARBA00022821"/>
    </source>
</evidence>
<dbReference type="GO" id="GO:0043531">
    <property type="term" value="F:ADP binding"/>
    <property type="evidence" value="ECO:0007669"/>
    <property type="project" value="InterPro"/>
</dbReference>
<evidence type="ECO:0000259" key="10">
    <source>
        <dbReference type="Pfam" id="PF25019"/>
    </source>
</evidence>
<dbReference type="PANTHER" id="PTHR36766">
    <property type="entry name" value="PLANT BROAD-SPECTRUM MILDEW RESISTANCE PROTEIN RPW8"/>
    <property type="match status" value="1"/>
</dbReference>
<keyword evidence="6" id="KW-0067">ATP-binding</keyword>
<dbReference type="InterPro" id="IPR027417">
    <property type="entry name" value="P-loop_NTPase"/>
</dbReference>
<dbReference type="Proteomes" id="UP001161247">
    <property type="component" value="Chromosome 8"/>
</dbReference>
<dbReference type="PANTHER" id="PTHR36766:SF70">
    <property type="entry name" value="DISEASE RESISTANCE PROTEIN RGA4"/>
    <property type="match status" value="1"/>
</dbReference>
<dbReference type="Pfam" id="PF00931">
    <property type="entry name" value="NB-ARC"/>
    <property type="match status" value="1"/>
</dbReference>
<feature type="domain" description="Disease resistance N-terminal" evidence="8">
    <location>
        <begin position="10"/>
        <end position="97"/>
    </location>
</feature>
<reference evidence="11" key="1">
    <citation type="submission" date="2023-03" db="EMBL/GenBank/DDBJ databases">
        <authorList>
            <person name="Julca I."/>
        </authorList>
    </citation>
    <scope>NUCLEOTIDE SEQUENCE</scope>
</reference>
<evidence type="ECO:0000259" key="9">
    <source>
        <dbReference type="Pfam" id="PF23559"/>
    </source>
</evidence>
<keyword evidence="2" id="KW-0433">Leucine-rich repeat</keyword>
<name>A0AAV1E5S8_OLDCO</name>
<comment type="similarity">
    <text evidence="1">Belongs to the disease resistance NB-LRR family.</text>
</comment>
<dbReference type="GO" id="GO:0005524">
    <property type="term" value="F:ATP binding"/>
    <property type="evidence" value="ECO:0007669"/>
    <property type="project" value="UniProtKB-KW"/>
</dbReference>
<dbReference type="GO" id="GO:0051707">
    <property type="term" value="P:response to other organism"/>
    <property type="evidence" value="ECO:0007669"/>
    <property type="project" value="UniProtKB-ARBA"/>
</dbReference>
<dbReference type="Gene3D" id="3.80.10.10">
    <property type="entry name" value="Ribonuclease Inhibitor"/>
    <property type="match status" value="3"/>
</dbReference>
<dbReference type="Gene3D" id="1.10.10.10">
    <property type="entry name" value="Winged helix-like DNA-binding domain superfamily/Winged helix DNA-binding domain"/>
    <property type="match status" value="1"/>
</dbReference>
<dbReference type="Gene3D" id="1.20.5.4130">
    <property type="match status" value="1"/>
</dbReference>
<dbReference type="Gene3D" id="1.10.8.430">
    <property type="entry name" value="Helical domain of apoptotic protease-activating factors"/>
    <property type="match status" value="1"/>
</dbReference>